<sequence length="161" mass="18342">MTELDIRMEVGNPTDDTMELEGEEPTEVRLWPLHFYRNDEAEPLLSVEVAIEQEEDEDGFFPAYTIAALEDEFEERLAAVLTLSEVDAAGEEVPDWIDEEDLKVIQELSDEEQELYGMVADLLDYAQAALEEQSIEPGTVVRHSELLEEMEGDEDEDEDEA</sequence>
<gene>
    <name evidence="2" type="ORF">F9K24_11170</name>
</gene>
<evidence type="ECO:0000256" key="1">
    <source>
        <dbReference type="SAM" id="MobiDB-lite"/>
    </source>
</evidence>
<accession>A0A833H0Z0</accession>
<protein>
    <submittedName>
        <fullName evidence="2">Uncharacterized protein</fullName>
    </submittedName>
</protein>
<organism evidence="2 3">
    <name type="scientific">Leptonema illini</name>
    <dbReference type="NCBI Taxonomy" id="183"/>
    <lineage>
        <taxon>Bacteria</taxon>
        <taxon>Pseudomonadati</taxon>
        <taxon>Spirochaetota</taxon>
        <taxon>Spirochaetia</taxon>
        <taxon>Leptospirales</taxon>
        <taxon>Leptospiraceae</taxon>
        <taxon>Leptonema</taxon>
    </lineage>
</organism>
<reference evidence="2 3" key="1">
    <citation type="submission" date="2019-10" db="EMBL/GenBank/DDBJ databases">
        <title>Extracellular Electron Transfer in a Candidatus Methanoperedens spp. Enrichment Culture.</title>
        <authorList>
            <person name="Berger S."/>
            <person name="Rangel Shaw D."/>
            <person name="Berben T."/>
            <person name="In 'T Zandt M."/>
            <person name="Frank J."/>
            <person name="Reimann J."/>
            <person name="Jetten M.S.M."/>
            <person name="Welte C.U."/>
        </authorList>
    </citation>
    <scope>NUCLEOTIDE SEQUENCE [LARGE SCALE GENOMIC DNA]</scope>
    <source>
        <strain evidence="2">SB12</strain>
    </source>
</reference>
<evidence type="ECO:0000313" key="2">
    <source>
        <dbReference type="EMBL" id="KAB2932157.1"/>
    </source>
</evidence>
<name>A0A833H0Z0_9LEPT</name>
<dbReference type="EMBL" id="WBUI01000010">
    <property type="protein sequence ID" value="KAB2932157.1"/>
    <property type="molecule type" value="Genomic_DNA"/>
</dbReference>
<dbReference type="RefSeq" id="WP_002769635.1">
    <property type="nucleotide sequence ID" value="NZ_JQDG01000071.1"/>
</dbReference>
<evidence type="ECO:0000313" key="3">
    <source>
        <dbReference type="Proteomes" id="UP000460298"/>
    </source>
</evidence>
<feature type="region of interest" description="Disordered" evidence="1">
    <location>
        <begin position="1"/>
        <end position="23"/>
    </location>
</feature>
<dbReference type="AlphaFoldDB" id="A0A833H0Z0"/>
<comment type="caution">
    <text evidence="2">The sequence shown here is derived from an EMBL/GenBank/DDBJ whole genome shotgun (WGS) entry which is preliminary data.</text>
</comment>
<dbReference type="Proteomes" id="UP000460298">
    <property type="component" value="Unassembled WGS sequence"/>
</dbReference>
<proteinExistence type="predicted"/>